<comment type="caution">
    <text evidence="2">The sequence shown here is derived from an EMBL/GenBank/DDBJ whole genome shotgun (WGS) entry which is preliminary data.</text>
</comment>
<dbReference type="EMBL" id="JACOGK010000039">
    <property type="protein sequence ID" value="MBC3537736.1"/>
    <property type="molecule type" value="Genomic_DNA"/>
</dbReference>
<accession>A0ABR6VKC6</accession>
<feature type="domain" description="Cysteine-rich CPCC" evidence="1">
    <location>
        <begin position="11"/>
        <end position="62"/>
    </location>
</feature>
<reference evidence="2 3" key="1">
    <citation type="submission" date="2020-08" db="EMBL/GenBank/DDBJ databases">
        <authorList>
            <person name="Liu C."/>
            <person name="Sun Q."/>
        </authorList>
    </citation>
    <scope>NUCLEOTIDE SEQUENCE [LARGE SCALE GENOMIC DNA]</scope>
    <source>
        <strain evidence="2 3">NSJ-59</strain>
    </source>
</reference>
<organism evidence="2 3">
    <name type="scientific">Megasphaera hominis</name>
    <dbReference type="NCBI Taxonomy" id="159836"/>
    <lineage>
        <taxon>Bacteria</taxon>
        <taxon>Bacillati</taxon>
        <taxon>Bacillota</taxon>
        <taxon>Negativicutes</taxon>
        <taxon>Veillonellales</taxon>
        <taxon>Veillonellaceae</taxon>
        <taxon>Megasphaera</taxon>
    </lineage>
</organism>
<keyword evidence="3" id="KW-1185">Reference proteome</keyword>
<dbReference type="InterPro" id="IPR025983">
    <property type="entry name" value="Cys_rich_CPCC"/>
</dbReference>
<evidence type="ECO:0000313" key="3">
    <source>
        <dbReference type="Proteomes" id="UP000606870"/>
    </source>
</evidence>
<gene>
    <name evidence="2" type="ORF">H8J70_10835</name>
</gene>
<evidence type="ECO:0000259" key="1">
    <source>
        <dbReference type="Pfam" id="PF14206"/>
    </source>
</evidence>
<name>A0ABR6VKC6_9FIRM</name>
<protein>
    <recommendedName>
        <fullName evidence="1">Cysteine-rich CPCC domain-containing protein</fullName>
    </recommendedName>
</protein>
<dbReference type="Pfam" id="PF14206">
    <property type="entry name" value="Cys_rich_CPCC"/>
    <property type="match status" value="1"/>
</dbReference>
<dbReference type="Proteomes" id="UP000606870">
    <property type="component" value="Unassembled WGS sequence"/>
</dbReference>
<evidence type="ECO:0000313" key="2">
    <source>
        <dbReference type="EMBL" id="MBC3537736.1"/>
    </source>
</evidence>
<proteinExistence type="predicted"/>
<sequence>MENDKDIEKLCPVCKKHYFECFADYDVCPVCGWSNDVVQRDKPDLKNCGNDMSLNEAREAYKNGKPIE</sequence>